<protein>
    <submittedName>
        <fullName evidence="2">Uncharacterized protein</fullName>
    </submittedName>
</protein>
<evidence type="ECO:0000256" key="1">
    <source>
        <dbReference type="SAM" id="MobiDB-lite"/>
    </source>
</evidence>
<evidence type="ECO:0000313" key="2">
    <source>
        <dbReference type="EMBL" id="KAK9098356.1"/>
    </source>
</evidence>
<dbReference type="AlphaFoldDB" id="A0AAP0HVR9"/>
<gene>
    <name evidence="2" type="ORF">Syun_025401</name>
</gene>
<keyword evidence="3" id="KW-1185">Reference proteome</keyword>
<feature type="region of interest" description="Disordered" evidence="1">
    <location>
        <begin position="148"/>
        <end position="174"/>
    </location>
</feature>
<sequence>MRFGAKRPKVWWSVDDTAEESGGGLIVFATARKGDRSTKLSPPPLLKEGRGWYLDHPTPHSRTHPRASRGAQSRQWGAHRQGPRRGIAPLPGRHTLEAKQGPDLGQSRVDQLLDSWSRAESILRESIRASWPLYMSSKGEYSTAHKTERTCAPWRTQRQVPHFDNNALGPQNKP</sequence>
<name>A0AAP0HVR9_9MAGN</name>
<accession>A0AAP0HVR9</accession>
<comment type="caution">
    <text evidence="2">The sequence shown here is derived from an EMBL/GenBank/DDBJ whole genome shotgun (WGS) entry which is preliminary data.</text>
</comment>
<feature type="region of interest" description="Disordered" evidence="1">
    <location>
        <begin position="35"/>
        <end position="106"/>
    </location>
</feature>
<dbReference type="EMBL" id="JBBNAF010000011">
    <property type="protein sequence ID" value="KAK9098356.1"/>
    <property type="molecule type" value="Genomic_DNA"/>
</dbReference>
<reference evidence="2 3" key="1">
    <citation type="submission" date="2024-01" db="EMBL/GenBank/DDBJ databases">
        <title>Genome assemblies of Stephania.</title>
        <authorList>
            <person name="Yang L."/>
        </authorList>
    </citation>
    <scope>NUCLEOTIDE SEQUENCE [LARGE SCALE GENOMIC DNA]</scope>
    <source>
        <strain evidence="2">YNDBR</strain>
        <tissue evidence="2">Leaf</tissue>
    </source>
</reference>
<evidence type="ECO:0000313" key="3">
    <source>
        <dbReference type="Proteomes" id="UP001420932"/>
    </source>
</evidence>
<proteinExistence type="predicted"/>
<organism evidence="2 3">
    <name type="scientific">Stephania yunnanensis</name>
    <dbReference type="NCBI Taxonomy" id="152371"/>
    <lineage>
        <taxon>Eukaryota</taxon>
        <taxon>Viridiplantae</taxon>
        <taxon>Streptophyta</taxon>
        <taxon>Embryophyta</taxon>
        <taxon>Tracheophyta</taxon>
        <taxon>Spermatophyta</taxon>
        <taxon>Magnoliopsida</taxon>
        <taxon>Ranunculales</taxon>
        <taxon>Menispermaceae</taxon>
        <taxon>Menispermoideae</taxon>
        <taxon>Cissampelideae</taxon>
        <taxon>Stephania</taxon>
    </lineage>
</organism>
<dbReference type="Proteomes" id="UP001420932">
    <property type="component" value="Unassembled WGS sequence"/>
</dbReference>